<feature type="domain" description="tRNA uridine 5-carboxymethylaminomethyl modification enzyme C-terminal subdomain" evidence="5">
    <location>
        <begin position="558"/>
        <end position="628"/>
    </location>
</feature>
<dbReference type="InterPro" id="IPR020595">
    <property type="entry name" value="MnmG-rel_CS"/>
</dbReference>
<dbReference type="GO" id="GO:0070899">
    <property type="term" value="P:mitochondrial tRNA wobble uridine modification"/>
    <property type="evidence" value="ECO:0007669"/>
    <property type="project" value="UniProtKB-ARBA"/>
</dbReference>
<dbReference type="KEGG" id="vde:111243656"/>
<comment type="cofactor">
    <cofactor evidence="1">
        <name>FAD</name>
        <dbReference type="ChEBI" id="CHEBI:57692"/>
    </cofactor>
</comment>
<dbReference type="EnsemblMetazoa" id="XM_022789521">
    <property type="protein sequence ID" value="XP_022645256"/>
    <property type="gene ID" value="LOC111243656"/>
</dbReference>
<dbReference type="EnsemblMetazoa" id="XM_022789520">
    <property type="protein sequence ID" value="XP_022645255"/>
    <property type="gene ID" value="LOC111243656"/>
</dbReference>
<accession>A0A7M7J178</accession>
<dbReference type="Pfam" id="PF13932">
    <property type="entry name" value="SAM_GIDA_C"/>
    <property type="match status" value="1"/>
</dbReference>
<keyword evidence="7" id="KW-1185">Reference proteome</keyword>
<evidence type="ECO:0000256" key="1">
    <source>
        <dbReference type="ARBA" id="ARBA00001974"/>
    </source>
</evidence>
<dbReference type="GO" id="GO:0050660">
    <property type="term" value="F:flavin adenine dinucleotide binding"/>
    <property type="evidence" value="ECO:0007669"/>
    <property type="project" value="InterPro"/>
</dbReference>
<keyword evidence="3" id="KW-0285">Flavoprotein</keyword>
<dbReference type="SMART" id="SM01228">
    <property type="entry name" value="GIDA_assoc_3"/>
    <property type="match status" value="1"/>
</dbReference>
<dbReference type="Gene3D" id="1.10.150.570">
    <property type="entry name" value="GidA associated domain, C-terminal subdomain"/>
    <property type="match status" value="1"/>
</dbReference>
<dbReference type="FunCoup" id="A0A7M7J178">
    <property type="interactions" value="1394"/>
</dbReference>
<dbReference type="InterPro" id="IPR040131">
    <property type="entry name" value="MnmG_N"/>
</dbReference>
<dbReference type="PANTHER" id="PTHR11806:SF0">
    <property type="entry name" value="PROTEIN MTO1 HOMOLOG, MITOCHONDRIAL"/>
    <property type="match status" value="1"/>
</dbReference>
<dbReference type="GO" id="GO:0030488">
    <property type="term" value="P:tRNA methylation"/>
    <property type="evidence" value="ECO:0007669"/>
    <property type="project" value="TreeGrafter"/>
</dbReference>
<dbReference type="OMA" id="CNPAMGG"/>
<dbReference type="InterPro" id="IPR002218">
    <property type="entry name" value="MnmG-rel"/>
</dbReference>
<evidence type="ECO:0000313" key="7">
    <source>
        <dbReference type="Proteomes" id="UP000594260"/>
    </source>
</evidence>
<dbReference type="SUPFAM" id="SSF51905">
    <property type="entry name" value="FAD/NAD(P)-binding domain"/>
    <property type="match status" value="1"/>
</dbReference>
<comment type="similarity">
    <text evidence="2">Belongs to the MnmG family.</text>
</comment>
<evidence type="ECO:0000256" key="3">
    <source>
        <dbReference type="ARBA" id="ARBA00022630"/>
    </source>
</evidence>
<dbReference type="InterPro" id="IPR004416">
    <property type="entry name" value="MnmG"/>
</dbReference>
<dbReference type="FunFam" id="1.10.150.570:FF:000001">
    <property type="entry name" value="tRNA uridine 5-carboxymethylaminomethyl modification enzyme MnmG"/>
    <property type="match status" value="1"/>
</dbReference>
<dbReference type="NCBIfam" id="TIGR00136">
    <property type="entry name" value="mnmG_gidA"/>
    <property type="match status" value="1"/>
</dbReference>
<dbReference type="InterPro" id="IPR047001">
    <property type="entry name" value="MnmG_C_subdom"/>
</dbReference>
<dbReference type="PROSITE" id="PS01280">
    <property type="entry name" value="GIDA_1"/>
    <property type="match status" value="1"/>
</dbReference>
<dbReference type="RefSeq" id="XP_022645254.1">
    <property type="nucleotide sequence ID" value="XM_022789519.1"/>
</dbReference>
<keyword evidence="4" id="KW-0274">FAD</keyword>
<dbReference type="InterPro" id="IPR036188">
    <property type="entry name" value="FAD/NAD-bd_sf"/>
</dbReference>
<evidence type="ECO:0000313" key="6">
    <source>
        <dbReference type="EnsemblMetazoa" id="XP_022645254"/>
    </source>
</evidence>
<dbReference type="InterPro" id="IPR026904">
    <property type="entry name" value="MnmG_C"/>
</dbReference>
<dbReference type="Proteomes" id="UP000594260">
    <property type="component" value="Unplaced"/>
</dbReference>
<sequence length="636" mass="70814">MLHVRRLLNSTVPRHRFDVLVVGGGHAGCEAASAAARMGASTALVTHKFDTIGEMSCNPSFGGIGKGHLLRELDALGGLAPNICDYSGIGYKVLNRRKGPAVWGLRAQMDRKIFKANMQKTIEQHPNLEVYEASVENLRLEDGKCAGIVLETGEEVDAQTVVLTTGTFLKAMINIGEDSWPAGRLGDRSSIGLANTLDRLRFRIGRLKTGTPPRLIKSSIDFKDLEEMANDNPPVPFSFMNDSVWLTADQQVSSYMTYTTEEIEKIVLANMHRNRHVAEEINGPRYCPSIESKVIRFSGRQHQVWLESEGFDSDLIYPNGISCTLPAEEQLKLVQCMMGCKKAELARPGYGVEYDYVDPRELYPSMETKKVPGLFFAGQINGTTGYEEAAVQGVVAGINAARRVQGENAVTFSRLESNIGVLIDDLTTHGTMEPYRMFTSRSEFRLYLRPDNADLRLTEKGYIAGCVDEKRYSRLVETRTKLANAKRALQTKRMATNQWGKLMPKSNLSSNSNMRSGYSLLTVDSLDIEELLMAFDYHPDIVAVQQNRNLFHRLMVEAIYEPLVENQLDEIKTLSSQEEAKIPENIDYKRFNLSNEIRGKLEAARPSTIGAASRIQGMTPDALLRLIAASKQSSLV</sequence>
<dbReference type="EnsemblMetazoa" id="XM_022789519">
    <property type="protein sequence ID" value="XP_022645254"/>
    <property type="gene ID" value="LOC111243656"/>
</dbReference>
<dbReference type="RefSeq" id="XP_022645255.1">
    <property type="nucleotide sequence ID" value="XM_022789520.1"/>
</dbReference>
<dbReference type="PRINTS" id="PR00411">
    <property type="entry name" value="PNDRDTASEI"/>
</dbReference>
<dbReference type="AlphaFoldDB" id="A0A7M7J178"/>
<dbReference type="PANTHER" id="PTHR11806">
    <property type="entry name" value="GLUCOSE INHIBITED DIVISION PROTEIN A"/>
    <property type="match status" value="1"/>
</dbReference>
<dbReference type="RefSeq" id="XP_022645256.1">
    <property type="nucleotide sequence ID" value="XM_022789521.1"/>
</dbReference>
<dbReference type="GeneID" id="111243656"/>
<dbReference type="FunFam" id="3.50.50.60:FF:000082">
    <property type="entry name" value="protein MTO1 homolog, mitochondrial isoform X1"/>
    <property type="match status" value="1"/>
</dbReference>
<organism evidence="6 7">
    <name type="scientific">Varroa destructor</name>
    <name type="common">Honeybee mite</name>
    <dbReference type="NCBI Taxonomy" id="109461"/>
    <lineage>
        <taxon>Eukaryota</taxon>
        <taxon>Metazoa</taxon>
        <taxon>Ecdysozoa</taxon>
        <taxon>Arthropoda</taxon>
        <taxon>Chelicerata</taxon>
        <taxon>Arachnida</taxon>
        <taxon>Acari</taxon>
        <taxon>Parasitiformes</taxon>
        <taxon>Mesostigmata</taxon>
        <taxon>Gamasina</taxon>
        <taxon>Dermanyssoidea</taxon>
        <taxon>Varroidae</taxon>
        <taxon>Varroa</taxon>
    </lineage>
</organism>
<proteinExistence type="inferred from homology"/>
<dbReference type="OrthoDB" id="3329at2759"/>
<dbReference type="InParanoid" id="A0A7M7J178"/>
<reference evidence="6" key="1">
    <citation type="submission" date="2021-01" db="UniProtKB">
        <authorList>
            <consortium name="EnsemblMetazoa"/>
        </authorList>
    </citation>
    <scope>IDENTIFICATION</scope>
</reference>
<name>A0A7M7J178_VARDE</name>
<dbReference type="GO" id="GO:0005739">
    <property type="term" value="C:mitochondrion"/>
    <property type="evidence" value="ECO:0007669"/>
    <property type="project" value="GOC"/>
</dbReference>
<evidence type="ECO:0000259" key="5">
    <source>
        <dbReference type="SMART" id="SM01228"/>
    </source>
</evidence>
<evidence type="ECO:0000256" key="4">
    <source>
        <dbReference type="ARBA" id="ARBA00022827"/>
    </source>
</evidence>
<evidence type="ECO:0000256" key="2">
    <source>
        <dbReference type="ARBA" id="ARBA00007653"/>
    </source>
</evidence>
<dbReference type="InterPro" id="IPR044920">
    <property type="entry name" value="MnmG_C_subdom_sf"/>
</dbReference>
<dbReference type="Gene3D" id="3.50.50.60">
    <property type="entry name" value="FAD/NAD(P)-binding domain"/>
    <property type="match status" value="2"/>
</dbReference>
<dbReference type="FunFam" id="3.50.50.60:FF:000002">
    <property type="entry name" value="tRNA uridine 5-carboxymethylaminomethyl modification enzyme MnmG"/>
    <property type="match status" value="1"/>
</dbReference>
<dbReference type="Pfam" id="PF21680">
    <property type="entry name" value="GIDA_C_1st"/>
    <property type="match status" value="1"/>
</dbReference>
<dbReference type="InterPro" id="IPR049312">
    <property type="entry name" value="GIDA_C_N"/>
</dbReference>
<dbReference type="GO" id="GO:0005829">
    <property type="term" value="C:cytosol"/>
    <property type="evidence" value="ECO:0007669"/>
    <property type="project" value="TreeGrafter"/>
</dbReference>
<protein>
    <recommendedName>
        <fullName evidence="5">tRNA uridine 5-carboxymethylaminomethyl modification enzyme C-terminal subdomain domain-containing protein</fullName>
    </recommendedName>
</protein>
<dbReference type="Pfam" id="PF01134">
    <property type="entry name" value="GIDA"/>
    <property type="match status" value="1"/>
</dbReference>